<accession>A0AC34Q2M5</accession>
<evidence type="ECO:0000313" key="1">
    <source>
        <dbReference type="Proteomes" id="UP000887576"/>
    </source>
</evidence>
<protein>
    <submittedName>
        <fullName evidence="2">MATH domain-containing protein</fullName>
    </submittedName>
</protein>
<name>A0AC34Q2M5_9BILA</name>
<dbReference type="WBParaSite" id="JU765_v2.g12374.t1">
    <property type="protein sequence ID" value="JU765_v2.g12374.t1"/>
    <property type="gene ID" value="JU765_v2.g12374"/>
</dbReference>
<reference evidence="2" key="1">
    <citation type="submission" date="2022-11" db="UniProtKB">
        <authorList>
            <consortium name="WormBaseParasite"/>
        </authorList>
    </citation>
    <scope>IDENTIFICATION</scope>
</reference>
<proteinExistence type="predicted"/>
<sequence length="105" mass="12440">MDYHGKYLSIFLNLMKHDFDDVLSWPFNHEITLTLMDSDPEKNLRHVIKPKEMHANFASFAQPNFEMNPKFGIEKFCDLKILENFIKNDAIFIKCEIDTETMIIL</sequence>
<organism evidence="1 2">
    <name type="scientific">Panagrolaimus sp. JU765</name>
    <dbReference type="NCBI Taxonomy" id="591449"/>
    <lineage>
        <taxon>Eukaryota</taxon>
        <taxon>Metazoa</taxon>
        <taxon>Ecdysozoa</taxon>
        <taxon>Nematoda</taxon>
        <taxon>Chromadorea</taxon>
        <taxon>Rhabditida</taxon>
        <taxon>Tylenchina</taxon>
        <taxon>Panagrolaimomorpha</taxon>
        <taxon>Panagrolaimoidea</taxon>
        <taxon>Panagrolaimidae</taxon>
        <taxon>Panagrolaimus</taxon>
    </lineage>
</organism>
<dbReference type="Proteomes" id="UP000887576">
    <property type="component" value="Unplaced"/>
</dbReference>
<evidence type="ECO:0000313" key="2">
    <source>
        <dbReference type="WBParaSite" id="JU765_v2.g12374.t1"/>
    </source>
</evidence>